<keyword evidence="2" id="KW-0732">Signal</keyword>
<dbReference type="Proteomes" id="UP000015354">
    <property type="component" value="Unassembled WGS sequence"/>
</dbReference>
<evidence type="ECO:0000313" key="5">
    <source>
        <dbReference type="Proteomes" id="UP000015354"/>
    </source>
</evidence>
<protein>
    <submittedName>
        <fullName evidence="4">Uncharacterized protein</fullName>
    </submittedName>
</protein>
<evidence type="ECO:0000256" key="1">
    <source>
        <dbReference type="SAM" id="MobiDB-lite"/>
    </source>
</evidence>
<evidence type="ECO:0000256" key="2">
    <source>
        <dbReference type="SAM" id="SignalP"/>
    </source>
</evidence>
<feature type="compositionally biased region" description="Basic residues" evidence="1">
    <location>
        <begin position="463"/>
        <end position="474"/>
    </location>
</feature>
<organism evidence="4 5">
    <name type="scientific">Strigomonas culicis</name>
    <dbReference type="NCBI Taxonomy" id="28005"/>
    <lineage>
        <taxon>Eukaryota</taxon>
        <taxon>Discoba</taxon>
        <taxon>Euglenozoa</taxon>
        <taxon>Kinetoplastea</taxon>
        <taxon>Metakinetoplastina</taxon>
        <taxon>Trypanosomatida</taxon>
        <taxon>Trypanosomatidae</taxon>
        <taxon>Strigomonadinae</taxon>
        <taxon>Strigomonas</taxon>
    </lineage>
</organism>
<evidence type="ECO:0000313" key="3">
    <source>
        <dbReference type="EMBL" id="EPY22682.1"/>
    </source>
</evidence>
<feature type="compositionally biased region" description="Basic residues" evidence="1">
    <location>
        <begin position="438"/>
        <end position="448"/>
    </location>
</feature>
<comment type="caution">
    <text evidence="4">The sequence shown here is derived from an EMBL/GenBank/DDBJ whole genome shotgun (WGS) entry which is preliminary data.</text>
</comment>
<dbReference type="OrthoDB" id="271584at2759"/>
<feature type="chain" id="PRO_5007727367" evidence="2">
    <location>
        <begin position="18"/>
        <end position="474"/>
    </location>
</feature>
<feature type="signal peptide" evidence="2">
    <location>
        <begin position="1"/>
        <end position="17"/>
    </location>
</feature>
<evidence type="ECO:0000313" key="4">
    <source>
        <dbReference type="EMBL" id="EPY34240.1"/>
    </source>
</evidence>
<proteinExistence type="predicted"/>
<accession>S9WET7</accession>
<reference evidence="4" key="2">
    <citation type="submission" date="2013-03" db="EMBL/GenBank/DDBJ databases">
        <authorList>
            <person name="Motta M.C.M."/>
            <person name="Martins A.C.A."/>
            <person name="Preta C.M.C.C."/>
            <person name="Silva R."/>
            <person name="de Souza S.S."/>
            <person name="Klein C.C."/>
            <person name="de Almeida L.G.P."/>
            <person name="Cunha O.L."/>
            <person name="Colabardini A.C."/>
            <person name="Lima B.A."/>
            <person name="Machado C.R."/>
            <person name="Soares C.M.A."/>
            <person name="de Menezes C.B.A."/>
            <person name="Bartolomeu D.C."/>
            <person name="Grisard E.C."/>
            <person name="Fantinatti-Garboggini F."/>
            <person name="Rodrigues-Luiz G.F."/>
            <person name="Wagner G."/>
            <person name="Goldman G.H."/>
            <person name="Fietto J.L.R."/>
            <person name="Ciapina L.P."/>
            <person name="Brocchi M."/>
            <person name="Elias M.C."/>
            <person name="Goldman M.H.S."/>
            <person name="Sagot M.-F."/>
            <person name="Pereira M."/>
            <person name="Stoco P.H."/>
            <person name="Teixeira S.M.R."/>
            <person name="de Mendonca-Neto R.P."/>
            <person name="Maciel T.E.F."/>
            <person name="Mendes T.A.O."/>
            <person name="Urmenyi T.P."/>
            <person name="Teixeira M.M.G."/>
            <person name="de Camargo E.F.P."/>
            <person name="de Sousa W."/>
            <person name="Schenkman S."/>
            <person name="de Vasconcelos A.T.R."/>
        </authorList>
    </citation>
    <scope>NUCLEOTIDE SEQUENCE</scope>
</reference>
<reference evidence="4 5" key="1">
    <citation type="journal article" date="2013" name="PLoS ONE">
        <title>Predicting the Proteins of Angomonas deanei, Strigomonas culicis and Their Respective Endosymbionts Reveals New Aspects of the Trypanosomatidae Family.</title>
        <authorList>
            <person name="Motta M.C."/>
            <person name="Martins A.C."/>
            <person name="de Souza S.S."/>
            <person name="Catta-Preta C.M."/>
            <person name="Silva R."/>
            <person name="Klein C.C."/>
            <person name="de Almeida L.G."/>
            <person name="de Lima Cunha O."/>
            <person name="Ciapina L.P."/>
            <person name="Brocchi M."/>
            <person name="Colabardini A.C."/>
            <person name="de Araujo Lima B."/>
            <person name="Machado C.R."/>
            <person name="de Almeida Soares C.M."/>
            <person name="Probst C.M."/>
            <person name="de Menezes C.B."/>
            <person name="Thompson C.E."/>
            <person name="Bartholomeu D.C."/>
            <person name="Gradia D.F."/>
            <person name="Pavoni D.P."/>
            <person name="Grisard E.C."/>
            <person name="Fantinatti-Garboggini F."/>
            <person name="Marchini F.K."/>
            <person name="Rodrigues-Luiz G.F."/>
            <person name="Wagner G."/>
            <person name="Goldman G.H."/>
            <person name="Fietto J.L."/>
            <person name="Elias M.C."/>
            <person name="Goldman M.H."/>
            <person name="Sagot M.F."/>
            <person name="Pereira M."/>
            <person name="Stoco P.H."/>
            <person name="de Mendonca-Neto R.P."/>
            <person name="Teixeira S.M."/>
            <person name="Maciel T.E."/>
            <person name="de Oliveira Mendes T.A."/>
            <person name="Urmenyi T.P."/>
            <person name="de Souza W."/>
            <person name="Schenkman S."/>
            <person name="de Vasconcelos A.T."/>
        </authorList>
    </citation>
    <scope>NUCLEOTIDE SEQUENCE [LARGE SCALE GENOMIC DNA]</scope>
</reference>
<keyword evidence="5" id="KW-1185">Reference proteome</keyword>
<feature type="region of interest" description="Disordered" evidence="1">
    <location>
        <begin position="431"/>
        <end position="474"/>
    </location>
</feature>
<dbReference type="EMBL" id="ATMH01008175">
    <property type="protein sequence ID" value="EPY22682.1"/>
    <property type="molecule type" value="Genomic_DNA"/>
</dbReference>
<name>S9WET7_9TRYP</name>
<sequence>MFARSLVLLSELVLVNGLTSQSQDLLKRALSPSTPVPEVAAIASEIVPFLSSDQVTVRDKFHLLHSLASRKVRHEGVLQKCLWDILKADPRSLASPPVRGAHALSAAEEWSPAAMTASTFRLFSELECVQDHQLVALALGRCVEVAPLLSLRSTAEVYAGLAALNVQHFSLTAVALRESSVTADATVKEFYEVTAPEGAALSMQPNLIDVLCGELEERLRALAPLPRAGAAGSSTDAVRRTAGGEAAALLDSDQHALLLIASSMRKAGLQRASTLTALGDMVRRVAPLPLGALVFLLGELLAAELRVVDVLAHTGGDGELADVKASVALFLAHRIMMQANVGRVLRHAPDTVIRLRRLFETSLILQENATALWDVVRCVKVAHKHVAPKPKDGVERTSRLFKTKYAVKPQRVTSDLSEAERFVPPQFKTWRSPVHSPRGGHRRDKKQPRVVPFGNQRITKDYMKKKRRKYARHA</sequence>
<dbReference type="EMBL" id="ATMH01001731">
    <property type="protein sequence ID" value="EPY34240.1"/>
    <property type="molecule type" value="Genomic_DNA"/>
</dbReference>
<gene>
    <name evidence="4" type="ORF">STCU_01731</name>
    <name evidence="3" type="ORF">STCU_08175</name>
</gene>
<dbReference type="AlphaFoldDB" id="S9WET7"/>